<dbReference type="EMBL" id="JAOVZO020000008">
    <property type="protein sequence ID" value="MDC8012385.1"/>
    <property type="molecule type" value="Genomic_DNA"/>
</dbReference>
<keyword evidence="2" id="KW-0732">Signal</keyword>
<comment type="caution">
    <text evidence="3">The sequence shown here is derived from an EMBL/GenBank/DDBJ whole genome shotgun (WGS) entry which is preliminary data.</text>
</comment>
<evidence type="ECO:0000313" key="4">
    <source>
        <dbReference type="Proteomes" id="UP001139971"/>
    </source>
</evidence>
<keyword evidence="4" id="KW-1185">Reference proteome</keyword>
<sequence>MPAVSKLLLALALTVASASAAAQEPKVCSGTASGIQGVMYFNSKPKDAVACQMHVKDGRIAFDPIVSNPGMSCPDASAWKLFADAVKQEFWTKWASDQQTWPGTPLALCGTGTTANCCTFGAATNPGYDNKDNPAVSCPYFPGDHLKRGALPPVRNANPPSKAHFNTFTHGIAMMKLASPDSNDTGREIRQSMAELVFRNKPMFDFVFRNDLYNQEGIQQVFARNANNITAKNSLPYRARSTTGQLTEIDFPIDSVMIKSNWIEKTRAEKLGLRDDPDAPYIKMTIATAVNDNNAPIFKAGEHWLVAFHISSKDTPNWIWATWEHVNNPGRCDYIGCNDSFGYASADKVGANQETNYTTPHTQCDHLDLASWVFRLNETYESGPRSKNLADTFNALGIGTKVPAYDEAKQLVPNASDRGWLSYRLKGSQVDFTDSYGVPTLLGNSVTEGGFMQTSSCITCHARAGTNAAGTIPLALGVFVNSLNETGYLQSINGAPDPNLYFASNQPPALQVLQTDFVWGFLTAGCVGNPKGPPCPPAAKAAPSLKSEAAPAPGERRSVRDLIQSGAGRAENND</sequence>
<accession>A0A9X3YJJ9</accession>
<feature type="compositionally biased region" description="Low complexity" evidence="1">
    <location>
        <begin position="538"/>
        <end position="553"/>
    </location>
</feature>
<gene>
    <name evidence="3" type="ORF">OD750_007475</name>
</gene>
<evidence type="ECO:0000313" key="3">
    <source>
        <dbReference type="EMBL" id="MDC8012385.1"/>
    </source>
</evidence>
<evidence type="ECO:0000256" key="2">
    <source>
        <dbReference type="SAM" id="SignalP"/>
    </source>
</evidence>
<evidence type="ECO:0000256" key="1">
    <source>
        <dbReference type="SAM" id="MobiDB-lite"/>
    </source>
</evidence>
<reference evidence="3" key="1">
    <citation type="submission" date="2023-02" db="EMBL/GenBank/DDBJ databases">
        <title>Tahibacter soli sp. nov. isolated from soil.</title>
        <authorList>
            <person name="Baek J.H."/>
            <person name="Lee J.K."/>
            <person name="Choi D.G."/>
            <person name="Jeon C.O."/>
        </authorList>
    </citation>
    <scope>NUCLEOTIDE SEQUENCE</scope>
    <source>
        <strain evidence="3">BL</strain>
    </source>
</reference>
<evidence type="ECO:0008006" key="5">
    <source>
        <dbReference type="Google" id="ProtNLM"/>
    </source>
</evidence>
<dbReference type="Proteomes" id="UP001139971">
    <property type="component" value="Unassembled WGS sequence"/>
</dbReference>
<dbReference type="AlphaFoldDB" id="A0A9X3YJJ9"/>
<dbReference type="RefSeq" id="WP_263543877.1">
    <property type="nucleotide sequence ID" value="NZ_JAOVZO020000008.1"/>
</dbReference>
<organism evidence="3 4">
    <name type="scientific">Tahibacter soli</name>
    <dbReference type="NCBI Taxonomy" id="2983605"/>
    <lineage>
        <taxon>Bacteria</taxon>
        <taxon>Pseudomonadati</taxon>
        <taxon>Pseudomonadota</taxon>
        <taxon>Gammaproteobacteria</taxon>
        <taxon>Lysobacterales</taxon>
        <taxon>Rhodanobacteraceae</taxon>
        <taxon>Tahibacter</taxon>
    </lineage>
</organism>
<name>A0A9X3YJJ9_9GAMM</name>
<proteinExistence type="predicted"/>
<protein>
    <recommendedName>
        <fullName evidence="5">Cytochrome c domain-containing protein</fullName>
    </recommendedName>
</protein>
<feature type="chain" id="PRO_5040946016" description="Cytochrome c domain-containing protein" evidence="2">
    <location>
        <begin position="23"/>
        <end position="574"/>
    </location>
</feature>
<feature type="signal peptide" evidence="2">
    <location>
        <begin position="1"/>
        <end position="22"/>
    </location>
</feature>
<feature type="region of interest" description="Disordered" evidence="1">
    <location>
        <begin position="533"/>
        <end position="574"/>
    </location>
</feature>